<organism evidence="2">
    <name type="scientific">Tanacetum cinerariifolium</name>
    <name type="common">Dalmatian daisy</name>
    <name type="synonym">Chrysanthemum cinerariifolium</name>
    <dbReference type="NCBI Taxonomy" id="118510"/>
    <lineage>
        <taxon>Eukaryota</taxon>
        <taxon>Viridiplantae</taxon>
        <taxon>Streptophyta</taxon>
        <taxon>Embryophyta</taxon>
        <taxon>Tracheophyta</taxon>
        <taxon>Spermatophyta</taxon>
        <taxon>Magnoliopsida</taxon>
        <taxon>eudicotyledons</taxon>
        <taxon>Gunneridae</taxon>
        <taxon>Pentapetalae</taxon>
        <taxon>asterids</taxon>
        <taxon>campanulids</taxon>
        <taxon>Asterales</taxon>
        <taxon>Asteraceae</taxon>
        <taxon>Asteroideae</taxon>
        <taxon>Anthemideae</taxon>
        <taxon>Anthemidinae</taxon>
        <taxon>Tanacetum</taxon>
    </lineage>
</organism>
<proteinExistence type="predicted"/>
<feature type="compositionally biased region" description="Polar residues" evidence="1">
    <location>
        <begin position="57"/>
        <end position="75"/>
    </location>
</feature>
<comment type="caution">
    <text evidence="2">The sequence shown here is derived from an EMBL/GenBank/DDBJ whole genome shotgun (WGS) entry which is preliminary data.</text>
</comment>
<protein>
    <submittedName>
        <fullName evidence="2">Uncharacterized protein</fullName>
    </submittedName>
</protein>
<dbReference type="AlphaFoldDB" id="A0A6L2N9H3"/>
<feature type="compositionally biased region" description="Basic and acidic residues" evidence="1">
    <location>
        <begin position="77"/>
        <end position="89"/>
    </location>
</feature>
<feature type="region of interest" description="Disordered" evidence="1">
    <location>
        <begin position="57"/>
        <end position="107"/>
    </location>
</feature>
<name>A0A6L2N9H3_TANCI</name>
<evidence type="ECO:0000313" key="2">
    <source>
        <dbReference type="EMBL" id="GEU81772.1"/>
    </source>
</evidence>
<evidence type="ECO:0000256" key="1">
    <source>
        <dbReference type="SAM" id="MobiDB-lite"/>
    </source>
</evidence>
<gene>
    <name evidence="2" type="ORF">Tci_053750</name>
</gene>
<sequence length="197" mass="21973">MFQIKFSKRASMTVQDGNLKIIDVSYSAIKACLVSEGAALEACLVNEGIALKNNIGITKSNGTESENSSLETLFNRSADENRSSDKDNSSLEGNDIDANIGPSYDSDTVSEIPHDVFENLIVHGIQNHVQPETILDTYVVNKNDSHIISDIPYMDPDRDKEEHDYVDYEQQCAFFASLINNLKYDVEKCNEVNRDAQ</sequence>
<reference evidence="2" key="1">
    <citation type="journal article" date="2019" name="Sci. Rep.">
        <title>Draft genome of Tanacetum cinerariifolium, the natural source of mosquito coil.</title>
        <authorList>
            <person name="Yamashiro T."/>
            <person name="Shiraishi A."/>
            <person name="Satake H."/>
            <person name="Nakayama K."/>
        </authorList>
    </citation>
    <scope>NUCLEOTIDE SEQUENCE</scope>
</reference>
<accession>A0A6L2N9H3</accession>
<dbReference type="EMBL" id="BKCJ010008352">
    <property type="protein sequence ID" value="GEU81772.1"/>
    <property type="molecule type" value="Genomic_DNA"/>
</dbReference>